<proteinExistence type="inferred from homology"/>
<dbReference type="Gene3D" id="3.40.309.10">
    <property type="entry name" value="Aldehyde Dehydrogenase, Chain A, domain 2"/>
    <property type="match status" value="1"/>
</dbReference>
<dbReference type="CDD" id="cd07152">
    <property type="entry name" value="ALDH_BenzADH"/>
    <property type="match status" value="1"/>
</dbReference>
<dbReference type="PROSITE" id="PS00687">
    <property type="entry name" value="ALDEHYDE_DEHYDR_GLU"/>
    <property type="match status" value="1"/>
</dbReference>
<dbReference type="RefSeq" id="WP_167151040.1">
    <property type="nucleotide sequence ID" value="NZ_JAAMOX010000002.1"/>
</dbReference>
<sequence length="485" mass="50769">MTLLDAKLWDGKIYRGGWVAGSGGSAAVHEPATGAELGRVGVATADDVLRSASEAAHAQREWADKKPEERAAVLRRAGDLWETHAEEIQQWIIREAGSVPTKAGLETHIAANECFEAAGLPSHPHGDVLSSNEDRWSFARRLPAGVVSVIAPFNFPLILSIRSVAPALALGNAVLLKPDPRTTVSGGVALVRIFEEAGLPPGLLHLLPGGVDVGEAVVSAPEVRVVSFTGSTAAGRRVGELGARHLKRTHLELGGNNALIVLPGADLHRAASAGAFGSFLHQGQICMTTGRHLVHESLYDDYVAALAEKAVALPVGDPASGQVALGPLINDVQRDRVASLVERATDAGARVAAGGTYKDLFFAPTVLADLEPTNPAWVEEIFGPVAPVVRFSTVEEAVELTNASEYGLSVGILGEVGLAMQVADQLHSGKIHINEQTVSDEANAPFGGVGSSGTGSRFGGASANIEAFTETQWLTVRPEIAPYPF</sequence>
<dbReference type="PANTHER" id="PTHR42986:SF1">
    <property type="entry name" value="BENZALDEHYDE DEHYDROGENASE YFMT"/>
    <property type="match status" value="1"/>
</dbReference>
<feature type="domain" description="Aldehyde dehydrogenase" evidence="6">
    <location>
        <begin position="18"/>
        <end position="473"/>
    </location>
</feature>
<evidence type="ECO:0000313" key="7">
    <source>
        <dbReference type="EMBL" id="NIH54596.1"/>
    </source>
</evidence>
<keyword evidence="2 5" id="KW-0560">Oxidoreductase</keyword>
<dbReference type="InterPro" id="IPR015590">
    <property type="entry name" value="Aldehyde_DH_dom"/>
</dbReference>
<reference evidence="7 8" key="1">
    <citation type="submission" date="2020-02" db="EMBL/GenBank/DDBJ databases">
        <title>Sequencing the genomes of 1000 actinobacteria strains.</title>
        <authorList>
            <person name="Klenk H.-P."/>
        </authorList>
    </citation>
    <scope>NUCLEOTIDE SEQUENCE [LARGE SCALE GENOMIC DNA]</scope>
    <source>
        <strain evidence="7 8">DSM 27960</strain>
    </source>
</reference>
<keyword evidence="8" id="KW-1185">Reference proteome</keyword>
<evidence type="ECO:0000256" key="4">
    <source>
        <dbReference type="PROSITE-ProRule" id="PRU10007"/>
    </source>
</evidence>
<dbReference type="Pfam" id="PF00171">
    <property type="entry name" value="Aldedh"/>
    <property type="match status" value="1"/>
</dbReference>
<dbReference type="SUPFAM" id="SSF53720">
    <property type="entry name" value="ALDH-like"/>
    <property type="match status" value="1"/>
</dbReference>
<dbReference type="EC" id="1.2.1.28" evidence="7"/>
<dbReference type="InterPro" id="IPR016161">
    <property type="entry name" value="Ald_DH/histidinol_DH"/>
</dbReference>
<comment type="caution">
    <text evidence="7">The sequence shown here is derived from an EMBL/GenBank/DDBJ whole genome shotgun (WGS) entry which is preliminary data.</text>
</comment>
<comment type="similarity">
    <text evidence="1 5">Belongs to the aldehyde dehydrogenase family.</text>
</comment>
<dbReference type="PANTHER" id="PTHR42986">
    <property type="entry name" value="BENZALDEHYDE DEHYDROGENASE YFMT"/>
    <property type="match status" value="1"/>
</dbReference>
<dbReference type="InterPro" id="IPR016163">
    <property type="entry name" value="Ald_DH_C"/>
</dbReference>
<dbReference type="InterPro" id="IPR016162">
    <property type="entry name" value="Ald_DH_N"/>
</dbReference>
<protein>
    <submittedName>
        <fullName evidence="7">Benzaldehyde dehydrogenase (NAD)</fullName>
        <ecNumber evidence="7">1.2.1.28</ecNumber>
    </submittedName>
</protein>
<evidence type="ECO:0000313" key="8">
    <source>
        <dbReference type="Proteomes" id="UP000541033"/>
    </source>
</evidence>
<keyword evidence="3" id="KW-0520">NAD</keyword>
<evidence type="ECO:0000256" key="3">
    <source>
        <dbReference type="ARBA" id="ARBA00023027"/>
    </source>
</evidence>
<dbReference type="InterPro" id="IPR029510">
    <property type="entry name" value="Ald_DH_CS_GLU"/>
</dbReference>
<evidence type="ECO:0000259" key="6">
    <source>
        <dbReference type="Pfam" id="PF00171"/>
    </source>
</evidence>
<feature type="active site" evidence="4">
    <location>
        <position position="252"/>
    </location>
</feature>
<dbReference type="EMBL" id="JAAMOX010000002">
    <property type="protein sequence ID" value="NIH54596.1"/>
    <property type="molecule type" value="Genomic_DNA"/>
</dbReference>
<organism evidence="7 8">
    <name type="scientific">Lysinibacter cavernae</name>
    <dbReference type="NCBI Taxonomy" id="1640652"/>
    <lineage>
        <taxon>Bacteria</taxon>
        <taxon>Bacillati</taxon>
        <taxon>Actinomycetota</taxon>
        <taxon>Actinomycetes</taxon>
        <taxon>Micrococcales</taxon>
        <taxon>Microbacteriaceae</taxon>
        <taxon>Lysinibacter</taxon>
    </lineage>
</organism>
<evidence type="ECO:0000256" key="5">
    <source>
        <dbReference type="RuleBase" id="RU003345"/>
    </source>
</evidence>
<dbReference type="AlphaFoldDB" id="A0A7X5R2Y0"/>
<accession>A0A7X5R2Y0</accession>
<dbReference type="Gene3D" id="3.40.605.10">
    <property type="entry name" value="Aldehyde Dehydrogenase, Chain A, domain 1"/>
    <property type="match status" value="1"/>
</dbReference>
<dbReference type="Proteomes" id="UP000541033">
    <property type="component" value="Unassembled WGS sequence"/>
</dbReference>
<gene>
    <name evidence="7" type="ORF">FHX76_002492</name>
</gene>
<dbReference type="GO" id="GO:0018479">
    <property type="term" value="F:benzaldehyde dehydrogenase (NAD+) activity"/>
    <property type="evidence" value="ECO:0007669"/>
    <property type="project" value="UniProtKB-EC"/>
</dbReference>
<evidence type="ECO:0000256" key="2">
    <source>
        <dbReference type="ARBA" id="ARBA00023002"/>
    </source>
</evidence>
<evidence type="ECO:0000256" key="1">
    <source>
        <dbReference type="ARBA" id="ARBA00009986"/>
    </source>
</evidence>
<name>A0A7X5R2Y0_9MICO</name>